<dbReference type="AlphaFoldDB" id="A0A9D3WZA5"/>
<accession>A0A9D3WZA5</accession>
<comment type="caution">
    <text evidence="1">The sequence shown here is derived from an EMBL/GenBank/DDBJ whole genome shotgun (WGS) entry which is preliminary data.</text>
</comment>
<evidence type="ECO:0000313" key="2">
    <source>
        <dbReference type="Proteomes" id="UP000827986"/>
    </source>
</evidence>
<dbReference type="EMBL" id="JAHDVG010000482">
    <property type="protein sequence ID" value="KAH1172734.1"/>
    <property type="molecule type" value="Genomic_DNA"/>
</dbReference>
<reference evidence="1" key="1">
    <citation type="submission" date="2021-09" db="EMBL/GenBank/DDBJ databases">
        <title>The genome of Mauremys mutica provides insights into the evolution of semi-aquatic lifestyle.</title>
        <authorList>
            <person name="Gong S."/>
            <person name="Gao Y."/>
        </authorList>
    </citation>
    <scope>NUCLEOTIDE SEQUENCE</scope>
    <source>
        <strain evidence="1">MM-2020</strain>
        <tissue evidence="1">Muscle</tissue>
    </source>
</reference>
<name>A0A9D3WZA5_9SAUR</name>
<protein>
    <submittedName>
        <fullName evidence="1">Uncharacterized protein</fullName>
    </submittedName>
</protein>
<dbReference type="Proteomes" id="UP000827986">
    <property type="component" value="Unassembled WGS sequence"/>
</dbReference>
<organism evidence="1 2">
    <name type="scientific">Mauremys mutica</name>
    <name type="common">yellowpond turtle</name>
    <dbReference type="NCBI Taxonomy" id="74926"/>
    <lineage>
        <taxon>Eukaryota</taxon>
        <taxon>Metazoa</taxon>
        <taxon>Chordata</taxon>
        <taxon>Craniata</taxon>
        <taxon>Vertebrata</taxon>
        <taxon>Euteleostomi</taxon>
        <taxon>Archelosauria</taxon>
        <taxon>Testudinata</taxon>
        <taxon>Testudines</taxon>
        <taxon>Cryptodira</taxon>
        <taxon>Durocryptodira</taxon>
        <taxon>Testudinoidea</taxon>
        <taxon>Geoemydidae</taxon>
        <taxon>Geoemydinae</taxon>
        <taxon>Mauremys</taxon>
    </lineage>
</organism>
<gene>
    <name evidence="1" type="ORF">KIL84_016573</name>
</gene>
<evidence type="ECO:0000313" key="1">
    <source>
        <dbReference type="EMBL" id="KAH1172734.1"/>
    </source>
</evidence>
<keyword evidence="2" id="KW-1185">Reference proteome</keyword>
<proteinExistence type="predicted"/>
<sequence>MRDTSPRPLVCSPLLPQMERSALERSERGLLPTGKGRDVVHYRDLLGGWKTAQYLQTVSLGQRDVNHR</sequence>